<dbReference type="FunFam" id="3.40.605.10:FF:000004">
    <property type="entry name" value="Aldehyde dehydrogenase"/>
    <property type="match status" value="1"/>
</dbReference>
<dbReference type="GO" id="GO:0006081">
    <property type="term" value="P:aldehyde metabolic process"/>
    <property type="evidence" value="ECO:0007669"/>
    <property type="project" value="InterPro"/>
</dbReference>
<evidence type="ECO:0000256" key="8">
    <source>
        <dbReference type="RuleBase" id="RU003345"/>
    </source>
</evidence>
<dbReference type="PANTHER" id="PTHR43570:SF16">
    <property type="entry name" value="ALDEHYDE DEHYDROGENASE TYPE III, ISOFORM Q"/>
    <property type="match status" value="1"/>
</dbReference>
<dbReference type="InterPro" id="IPR016161">
    <property type="entry name" value="Ald_DH/histidinol_DH"/>
</dbReference>
<name>A0A7J7MD80_9MAGN</name>
<evidence type="ECO:0000256" key="1">
    <source>
        <dbReference type="ARBA" id="ARBA00009986"/>
    </source>
</evidence>
<dbReference type="PIRSF" id="PIRSF036492">
    <property type="entry name" value="ALDH"/>
    <property type="match status" value="1"/>
</dbReference>
<dbReference type="EMBL" id="JACGCM010001609">
    <property type="protein sequence ID" value="KAF6152817.1"/>
    <property type="molecule type" value="Genomic_DNA"/>
</dbReference>
<dbReference type="InterPro" id="IPR016163">
    <property type="entry name" value="Ald_DH_C"/>
</dbReference>
<evidence type="ECO:0000313" key="11">
    <source>
        <dbReference type="Proteomes" id="UP000541444"/>
    </source>
</evidence>
<sequence length="507" mass="55370">MASSRRRSATVSMETTSLIEERMMEKEKRVFDIDSAASLVKDLRGSFYTGKTKSYEWRVTQLKSVIKMMEEKEKEILEALQKDLSKPELEAFISEIAMTKSAAKVALKGLKNWMKPEKAGASITTFPSTAEIVSEPLGVILIISAWNYPVLLSLDPVIGAIAAGNAVVLKPSEVAPATSSLLARVVEEYLDSSAIRVIEGSVSETSALLEQKWDKILYTGNGRVGRIVMAAAAKHLTPVILELGGKSPVLVDSNINLEVAARRIVAGKWGANNGQACIAPDYIITTKAYAPELVEALKCILEEFFGKEPLESKELSCIVNSNHFTRLAKLVDDDKVSGKIVLGGQRNEKRLQIAPTILLDVPQDSQIMMDEIFGPLLPIITVDQIEDGFDIIRSRSKPLAAYLFTNNKKLEREFVSSISSGGMLINDTVLHLANPNLPFGGVGDSGMGCYHGKFSFDAFSHKKAVLHRGFGGESSARYPPFTPKKQKILKALLNGDIFGVILALLGW</sequence>
<evidence type="ECO:0000256" key="7">
    <source>
        <dbReference type="PROSITE-ProRule" id="PRU10007"/>
    </source>
</evidence>
<evidence type="ECO:0000256" key="2">
    <source>
        <dbReference type="ARBA" id="ARBA00023002"/>
    </source>
</evidence>
<proteinExistence type="inferred from homology"/>
<dbReference type="InterPro" id="IPR015590">
    <property type="entry name" value="Aldehyde_DH_dom"/>
</dbReference>
<keyword evidence="11" id="KW-1185">Reference proteome</keyword>
<evidence type="ECO:0000256" key="5">
    <source>
        <dbReference type="PIRNR" id="PIRNR036492"/>
    </source>
</evidence>
<dbReference type="GO" id="GO:0004029">
    <property type="term" value="F:aldehyde dehydrogenase (NAD+) activity"/>
    <property type="evidence" value="ECO:0007669"/>
    <property type="project" value="UniProtKB-EC"/>
</dbReference>
<dbReference type="PANTHER" id="PTHR43570">
    <property type="entry name" value="ALDEHYDE DEHYDROGENASE"/>
    <property type="match status" value="1"/>
</dbReference>
<accession>A0A7J7MD80</accession>
<dbReference type="SUPFAM" id="SSF53720">
    <property type="entry name" value="ALDH-like"/>
    <property type="match status" value="1"/>
</dbReference>
<keyword evidence="2 5" id="KW-0560">Oxidoreductase</keyword>
<comment type="catalytic activity">
    <reaction evidence="4">
        <text>an aldehyde + NAD(+) + H2O = a carboxylate + NADH + 2 H(+)</text>
        <dbReference type="Rhea" id="RHEA:16185"/>
        <dbReference type="ChEBI" id="CHEBI:15377"/>
        <dbReference type="ChEBI" id="CHEBI:15378"/>
        <dbReference type="ChEBI" id="CHEBI:17478"/>
        <dbReference type="ChEBI" id="CHEBI:29067"/>
        <dbReference type="ChEBI" id="CHEBI:57540"/>
        <dbReference type="ChEBI" id="CHEBI:57945"/>
        <dbReference type="EC" id="1.2.1.3"/>
    </reaction>
</comment>
<gene>
    <name evidence="10" type="ORF">GIB67_004646</name>
</gene>
<evidence type="ECO:0000256" key="6">
    <source>
        <dbReference type="PIRSR" id="PIRSR036492-1"/>
    </source>
</evidence>
<evidence type="ECO:0000259" key="9">
    <source>
        <dbReference type="Pfam" id="PF00171"/>
    </source>
</evidence>
<keyword evidence="3" id="KW-0520">NAD</keyword>
<dbReference type="Pfam" id="PF00171">
    <property type="entry name" value="Aldedh"/>
    <property type="match status" value="1"/>
</dbReference>
<evidence type="ECO:0000256" key="4">
    <source>
        <dbReference type="ARBA" id="ARBA00049194"/>
    </source>
</evidence>
<dbReference type="Gene3D" id="3.40.605.10">
    <property type="entry name" value="Aldehyde Dehydrogenase, Chain A, domain 1"/>
    <property type="match status" value="1"/>
</dbReference>
<evidence type="ECO:0000256" key="3">
    <source>
        <dbReference type="ARBA" id="ARBA00023027"/>
    </source>
</evidence>
<dbReference type="AlphaFoldDB" id="A0A7J7MD80"/>
<organism evidence="10 11">
    <name type="scientific">Kingdonia uniflora</name>
    <dbReference type="NCBI Taxonomy" id="39325"/>
    <lineage>
        <taxon>Eukaryota</taxon>
        <taxon>Viridiplantae</taxon>
        <taxon>Streptophyta</taxon>
        <taxon>Embryophyta</taxon>
        <taxon>Tracheophyta</taxon>
        <taxon>Spermatophyta</taxon>
        <taxon>Magnoliopsida</taxon>
        <taxon>Ranunculales</taxon>
        <taxon>Circaeasteraceae</taxon>
        <taxon>Kingdonia</taxon>
    </lineage>
</organism>
<feature type="active site" evidence="6 7">
    <location>
        <position position="242"/>
    </location>
</feature>
<dbReference type="Gene3D" id="3.40.309.10">
    <property type="entry name" value="Aldehyde Dehydrogenase, Chain A, domain 2"/>
    <property type="match status" value="1"/>
</dbReference>
<dbReference type="GO" id="GO:0005737">
    <property type="term" value="C:cytoplasm"/>
    <property type="evidence" value="ECO:0007669"/>
    <property type="project" value="TreeGrafter"/>
</dbReference>
<comment type="caution">
    <text evidence="10">The sequence shown here is derived from an EMBL/GenBank/DDBJ whole genome shotgun (WGS) entry which is preliminary data.</text>
</comment>
<dbReference type="Proteomes" id="UP000541444">
    <property type="component" value="Unassembled WGS sequence"/>
</dbReference>
<evidence type="ECO:0000313" key="10">
    <source>
        <dbReference type="EMBL" id="KAF6152817.1"/>
    </source>
</evidence>
<dbReference type="FunFam" id="3.40.309.10:FF:000003">
    <property type="entry name" value="Aldehyde dehydrogenase"/>
    <property type="match status" value="1"/>
</dbReference>
<reference evidence="10 11" key="1">
    <citation type="journal article" date="2020" name="IScience">
        <title>Genome Sequencing of the Endangered Kingdonia uniflora (Circaeasteraceae, Ranunculales) Reveals Potential Mechanisms of Evolutionary Specialization.</title>
        <authorList>
            <person name="Sun Y."/>
            <person name="Deng T."/>
            <person name="Zhang A."/>
            <person name="Moore M.J."/>
            <person name="Landis J.B."/>
            <person name="Lin N."/>
            <person name="Zhang H."/>
            <person name="Zhang X."/>
            <person name="Huang J."/>
            <person name="Zhang X."/>
            <person name="Sun H."/>
            <person name="Wang H."/>
        </authorList>
    </citation>
    <scope>NUCLEOTIDE SEQUENCE [LARGE SCALE GENOMIC DNA]</scope>
    <source>
        <strain evidence="10">TB1705</strain>
        <tissue evidence="10">Leaf</tissue>
    </source>
</reference>
<dbReference type="PROSITE" id="PS00687">
    <property type="entry name" value="ALDEHYDE_DEHYDR_GLU"/>
    <property type="match status" value="1"/>
</dbReference>
<feature type="active site" evidence="6">
    <location>
        <position position="277"/>
    </location>
</feature>
<dbReference type="InterPro" id="IPR016162">
    <property type="entry name" value="Ald_DH_N"/>
</dbReference>
<dbReference type="GO" id="GO:0009737">
    <property type="term" value="P:response to abscisic acid"/>
    <property type="evidence" value="ECO:0007669"/>
    <property type="project" value="UniProtKB-ARBA"/>
</dbReference>
<feature type="domain" description="Aldehyde dehydrogenase" evidence="9">
    <location>
        <begin position="52"/>
        <end position="465"/>
    </location>
</feature>
<dbReference type="InterPro" id="IPR012394">
    <property type="entry name" value="Aldehyde_DH_NAD(P)"/>
</dbReference>
<comment type="similarity">
    <text evidence="1 5 8">Belongs to the aldehyde dehydrogenase family.</text>
</comment>
<protein>
    <recommendedName>
        <fullName evidence="5">Aldehyde dehydrogenase</fullName>
    </recommendedName>
</protein>
<dbReference type="InterPro" id="IPR029510">
    <property type="entry name" value="Ald_DH_CS_GLU"/>
</dbReference>
<dbReference type="OrthoDB" id="440325at2759"/>